<sequence>MSTQTALGHSFPTPCNRCGGALYRQVDYCPYCGAVHPLEESSYRRAFAGSRTGASDQAGQKFHDAQPSSGDTATVHAVRPDEAAPPAAGPRTAPASTHVPLPPYDDNSYPPREGLTFRHALIAIAVLVVIGLAFVVFALFSAGSDSEDTPGDQTTSTAHDARMTTGTIAPFVPAQSTPPAAAARPSAPANGAKVTPPTPATPIAPPVVAPPVAAATVIAPPAVLPPVAAPPVAATPARPAPQFRDVAPALQAARLAFRANDLSAAQAALGAALAMQPGNSAAQDLASELRPLTARRDAALQAAQTCIAQQSWPCARAHANEALTLDTGNETAKGILARVIRETGWAPLNPHAATATPAQGKPLAQPQAAAATQQGQRQTPLAQGVPATGELSAAAPRAGTAGTTNGVDARERAIKDSGWRRAPSNGGQSSTSTPTGQ</sequence>
<feature type="region of interest" description="Disordered" evidence="1">
    <location>
        <begin position="82"/>
        <end position="107"/>
    </location>
</feature>
<feature type="region of interest" description="Disordered" evidence="1">
    <location>
        <begin position="54"/>
        <end position="73"/>
    </location>
</feature>
<feature type="compositionally biased region" description="Polar residues" evidence="1">
    <location>
        <begin position="425"/>
        <end position="437"/>
    </location>
</feature>
<dbReference type="Proteomes" id="UP000494252">
    <property type="component" value="Unassembled WGS sequence"/>
</dbReference>
<evidence type="ECO:0008006" key="5">
    <source>
        <dbReference type="Google" id="ProtNLM"/>
    </source>
</evidence>
<reference evidence="3 4" key="1">
    <citation type="submission" date="2020-04" db="EMBL/GenBank/DDBJ databases">
        <authorList>
            <person name="De Canck E."/>
        </authorList>
    </citation>
    <scope>NUCLEOTIDE SEQUENCE [LARGE SCALE GENOMIC DNA]</scope>
    <source>
        <strain evidence="3 4">LMG 27177</strain>
    </source>
</reference>
<keyword evidence="4" id="KW-1185">Reference proteome</keyword>
<evidence type="ECO:0000313" key="4">
    <source>
        <dbReference type="Proteomes" id="UP000494252"/>
    </source>
</evidence>
<feature type="compositionally biased region" description="Low complexity" evidence="1">
    <location>
        <begin position="357"/>
        <end position="380"/>
    </location>
</feature>
<feature type="region of interest" description="Disordered" evidence="1">
    <location>
        <begin position="176"/>
        <end position="196"/>
    </location>
</feature>
<organism evidence="3 4">
    <name type="scientific">Paraburkholderia fynbosensis</name>
    <dbReference type="NCBI Taxonomy" id="1200993"/>
    <lineage>
        <taxon>Bacteria</taxon>
        <taxon>Pseudomonadati</taxon>
        <taxon>Pseudomonadota</taxon>
        <taxon>Betaproteobacteria</taxon>
        <taxon>Burkholderiales</taxon>
        <taxon>Burkholderiaceae</taxon>
        <taxon>Paraburkholderia</taxon>
    </lineage>
</organism>
<feature type="compositionally biased region" description="Low complexity" evidence="1">
    <location>
        <begin position="393"/>
        <end position="406"/>
    </location>
</feature>
<dbReference type="AlphaFoldDB" id="A0A6J5GH20"/>
<name>A0A6J5GH20_9BURK</name>
<feature type="compositionally biased region" description="Basic and acidic residues" evidence="1">
    <location>
        <begin position="408"/>
        <end position="419"/>
    </location>
</feature>
<keyword evidence="2" id="KW-0812">Transmembrane</keyword>
<accession>A0A6J5GH20</accession>
<evidence type="ECO:0000256" key="2">
    <source>
        <dbReference type="SAM" id="Phobius"/>
    </source>
</evidence>
<feature type="region of interest" description="Disordered" evidence="1">
    <location>
        <begin position="349"/>
        <end position="437"/>
    </location>
</feature>
<keyword evidence="2" id="KW-1133">Transmembrane helix</keyword>
<protein>
    <recommendedName>
        <fullName evidence="5">Zinc ribbon domain-containing protein</fullName>
    </recommendedName>
</protein>
<evidence type="ECO:0000256" key="1">
    <source>
        <dbReference type="SAM" id="MobiDB-lite"/>
    </source>
</evidence>
<feature type="compositionally biased region" description="Low complexity" evidence="1">
    <location>
        <begin position="84"/>
        <end position="95"/>
    </location>
</feature>
<proteinExistence type="predicted"/>
<evidence type="ECO:0000313" key="3">
    <source>
        <dbReference type="EMBL" id="CAB3799215.1"/>
    </source>
</evidence>
<gene>
    <name evidence="3" type="ORF">LMG27177_04585</name>
</gene>
<dbReference type="EMBL" id="CADIKI010000014">
    <property type="protein sequence ID" value="CAB3799215.1"/>
    <property type="molecule type" value="Genomic_DNA"/>
</dbReference>
<feature type="transmembrane region" description="Helical" evidence="2">
    <location>
        <begin position="120"/>
        <end position="140"/>
    </location>
</feature>
<feature type="compositionally biased region" description="Low complexity" evidence="1">
    <location>
        <begin position="176"/>
        <end position="195"/>
    </location>
</feature>
<keyword evidence="2" id="KW-0472">Membrane</keyword>